<gene>
    <name evidence="1" type="ORF">CPUR_08464</name>
</gene>
<dbReference type="AlphaFoldDB" id="M1W6C3"/>
<keyword evidence="2" id="KW-1185">Reference proteome</keyword>
<dbReference type="HOGENOM" id="CLU_2670873_0_0_1"/>
<dbReference type="VEuPathDB" id="FungiDB:CPUR_08464"/>
<dbReference type="EMBL" id="CAGA01000093">
    <property type="protein sequence ID" value="CCE34531.1"/>
    <property type="molecule type" value="Genomic_DNA"/>
</dbReference>
<proteinExistence type="predicted"/>
<reference evidence="1 2" key="1">
    <citation type="journal article" date="2013" name="PLoS Genet.">
        <title>Plant-symbiotic fungi as chemical engineers: Multi-genome analysis of the Clavicipitaceae reveals dynamics of alkaloid loci.</title>
        <authorList>
            <person name="Schardl C.L."/>
            <person name="Young C.A."/>
            <person name="Hesse U."/>
            <person name="Amyotte S.G."/>
            <person name="Andreeva K."/>
            <person name="Calie P.J."/>
            <person name="Fleetwood D.J."/>
            <person name="Haws D.C."/>
            <person name="Moore N."/>
            <person name="Oeser B."/>
            <person name="Panaccione D.G."/>
            <person name="Schweri K.K."/>
            <person name="Voisey C.R."/>
            <person name="Farman M.L."/>
            <person name="Jaromczyk J.W."/>
            <person name="Roe B.A."/>
            <person name="O'Sullivan D.M."/>
            <person name="Scott B."/>
            <person name="Tudzynski P."/>
            <person name="An Z."/>
            <person name="Arnaoudova E.G."/>
            <person name="Bullock C.T."/>
            <person name="Charlton N.D."/>
            <person name="Chen L."/>
            <person name="Cox M."/>
            <person name="Dinkins R.D."/>
            <person name="Florea S."/>
            <person name="Glenn A.E."/>
            <person name="Gordon A."/>
            <person name="Gueldener U."/>
            <person name="Harris D.R."/>
            <person name="Hollin W."/>
            <person name="Jaromczyk J."/>
            <person name="Johnson R.D."/>
            <person name="Khan A.K."/>
            <person name="Leistner E."/>
            <person name="Leuchtmann A."/>
            <person name="Li C."/>
            <person name="Liu J."/>
            <person name="Liu J."/>
            <person name="Liu M."/>
            <person name="Mace W."/>
            <person name="Machado C."/>
            <person name="Nagabhyru P."/>
            <person name="Pan J."/>
            <person name="Schmid J."/>
            <person name="Sugawara K."/>
            <person name="Steiner U."/>
            <person name="Takach J.E."/>
            <person name="Tanaka E."/>
            <person name="Webb J.S."/>
            <person name="Wilson E.V."/>
            <person name="Wiseman J.L."/>
            <person name="Yoshida R."/>
            <person name="Zeng Z."/>
        </authorList>
    </citation>
    <scope>NUCLEOTIDE SEQUENCE [LARGE SCALE GENOMIC DNA]</scope>
    <source>
        <strain evidence="1 2">20.1</strain>
    </source>
</reference>
<evidence type="ECO:0000313" key="1">
    <source>
        <dbReference type="EMBL" id="CCE34531.1"/>
    </source>
</evidence>
<evidence type="ECO:0000313" key="2">
    <source>
        <dbReference type="Proteomes" id="UP000016801"/>
    </source>
</evidence>
<sequence length="75" mass="8216">MQKLKLPEVEELTPSLSVPILDSGPLLSVKEISFIACDESRLLTGYDRQGVPTDGGRRSTMLLRVFDPPPCTETA</sequence>
<name>M1W6C3_CLAP2</name>
<accession>M1W6C3</accession>
<protein>
    <submittedName>
        <fullName evidence="1">Uncharacterized protein</fullName>
    </submittedName>
</protein>
<organism evidence="1 2">
    <name type="scientific">Claviceps purpurea (strain 20.1)</name>
    <name type="common">Ergot fungus</name>
    <name type="synonym">Sphacelia segetum</name>
    <dbReference type="NCBI Taxonomy" id="1111077"/>
    <lineage>
        <taxon>Eukaryota</taxon>
        <taxon>Fungi</taxon>
        <taxon>Dikarya</taxon>
        <taxon>Ascomycota</taxon>
        <taxon>Pezizomycotina</taxon>
        <taxon>Sordariomycetes</taxon>
        <taxon>Hypocreomycetidae</taxon>
        <taxon>Hypocreales</taxon>
        <taxon>Clavicipitaceae</taxon>
        <taxon>Claviceps</taxon>
    </lineage>
</organism>
<dbReference type="Proteomes" id="UP000016801">
    <property type="component" value="Unassembled WGS sequence"/>
</dbReference>
<comment type="caution">
    <text evidence="1">The sequence shown here is derived from an EMBL/GenBank/DDBJ whole genome shotgun (WGS) entry which is preliminary data.</text>
</comment>